<dbReference type="PIRSF" id="PIRSF000216">
    <property type="entry name" value="NADH_DH_24kDa"/>
    <property type="match status" value="1"/>
</dbReference>
<evidence type="ECO:0000256" key="2">
    <source>
        <dbReference type="ARBA" id="ARBA00022714"/>
    </source>
</evidence>
<keyword evidence="5 7" id="KW-0411">Iron-sulfur</keyword>
<dbReference type="SUPFAM" id="SSF52833">
    <property type="entry name" value="Thioredoxin-like"/>
    <property type="match status" value="1"/>
</dbReference>
<dbReference type="PANTHER" id="PTHR10371:SF3">
    <property type="entry name" value="NADH DEHYDROGENASE [UBIQUINONE] FLAVOPROTEIN 2, MITOCHONDRIAL"/>
    <property type="match status" value="1"/>
</dbReference>
<dbReference type="NCBIfam" id="NF005722">
    <property type="entry name" value="PRK07539.1-2"/>
    <property type="match status" value="1"/>
</dbReference>
<dbReference type="CDD" id="cd03064">
    <property type="entry name" value="TRX_Fd_NuoE"/>
    <property type="match status" value="1"/>
</dbReference>
<evidence type="ECO:0000256" key="3">
    <source>
        <dbReference type="ARBA" id="ARBA00022723"/>
    </source>
</evidence>
<comment type="cofactor">
    <cofactor evidence="6">
        <name>[2Fe-2S] cluster</name>
        <dbReference type="ChEBI" id="CHEBI:190135"/>
    </cofactor>
</comment>
<evidence type="ECO:0000256" key="6">
    <source>
        <dbReference type="ARBA" id="ARBA00034078"/>
    </source>
</evidence>
<feature type="binding site" evidence="7">
    <location>
        <position position="80"/>
    </location>
    <ligand>
        <name>[2Fe-2S] cluster</name>
        <dbReference type="ChEBI" id="CHEBI:190135"/>
    </ligand>
</feature>
<evidence type="ECO:0000256" key="5">
    <source>
        <dbReference type="ARBA" id="ARBA00023014"/>
    </source>
</evidence>
<dbReference type="AlphaFoldDB" id="A0A7C3V0D0"/>
<organism evidence="8">
    <name type="scientific">Desulfobacca acetoxidans</name>
    <dbReference type="NCBI Taxonomy" id="60893"/>
    <lineage>
        <taxon>Bacteria</taxon>
        <taxon>Pseudomonadati</taxon>
        <taxon>Thermodesulfobacteriota</taxon>
        <taxon>Desulfobaccia</taxon>
        <taxon>Desulfobaccales</taxon>
        <taxon>Desulfobaccaceae</taxon>
        <taxon>Desulfobacca</taxon>
    </lineage>
</organism>
<evidence type="ECO:0000313" key="8">
    <source>
        <dbReference type="EMBL" id="HGF34621.1"/>
    </source>
</evidence>
<reference evidence="8" key="1">
    <citation type="journal article" date="2020" name="mSystems">
        <title>Genome- and Community-Level Interaction Insights into Carbon Utilization and Element Cycling Functions of Hydrothermarchaeota in Hydrothermal Sediment.</title>
        <authorList>
            <person name="Zhou Z."/>
            <person name="Liu Y."/>
            <person name="Xu W."/>
            <person name="Pan J."/>
            <person name="Luo Z.H."/>
            <person name="Li M."/>
        </authorList>
    </citation>
    <scope>NUCLEOTIDE SEQUENCE [LARGE SCALE GENOMIC DNA]</scope>
    <source>
        <strain evidence="8">SpSt-897</strain>
    </source>
</reference>
<sequence>MLPDEVRQSLEKQIAAAEHPREQVINVMYLLQKHYGYLSDEAVQVAAELLGLTTLEIEELATFYDFIYREPVGKFVIHVCDGVVCWMFHEGSVFDYLCQKLGVCAGEITKDGLFTVLPTACLGYCDHAPAMLINGVFYGSLTPERIDEILEKLRTEYCELVICR</sequence>
<keyword evidence="4 7" id="KW-0408">Iron</keyword>
<keyword evidence="2 7" id="KW-0001">2Fe-2S</keyword>
<dbReference type="InterPro" id="IPR036249">
    <property type="entry name" value="Thioredoxin-like_sf"/>
</dbReference>
<dbReference type="EMBL" id="DTMF01000234">
    <property type="protein sequence ID" value="HGF34621.1"/>
    <property type="molecule type" value="Genomic_DNA"/>
</dbReference>
<proteinExistence type="inferred from homology"/>
<dbReference type="PROSITE" id="PS01099">
    <property type="entry name" value="COMPLEX1_24K"/>
    <property type="match status" value="1"/>
</dbReference>
<feature type="binding site" evidence="7">
    <location>
        <position position="121"/>
    </location>
    <ligand>
        <name>[2Fe-2S] cluster</name>
        <dbReference type="ChEBI" id="CHEBI:190135"/>
    </ligand>
</feature>
<dbReference type="Gene3D" id="1.10.10.1590">
    <property type="entry name" value="NADH-quinone oxidoreductase subunit E"/>
    <property type="match status" value="1"/>
</dbReference>
<dbReference type="InterPro" id="IPR002023">
    <property type="entry name" value="NuoE-like"/>
</dbReference>
<comment type="similarity">
    <text evidence="1">Belongs to the complex I 24 kDa subunit family.</text>
</comment>
<accession>A0A7C3V0D0</accession>
<keyword evidence="8" id="KW-0560">Oxidoreductase</keyword>
<keyword evidence="3 7" id="KW-0479">Metal-binding</keyword>
<dbReference type="PANTHER" id="PTHR10371">
    <property type="entry name" value="NADH DEHYDROGENASE UBIQUINONE FLAVOPROTEIN 2, MITOCHONDRIAL"/>
    <property type="match status" value="1"/>
</dbReference>
<dbReference type="EC" id="1.6.5.11" evidence="8"/>
<evidence type="ECO:0000256" key="1">
    <source>
        <dbReference type="ARBA" id="ARBA00010643"/>
    </source>
</evidence>
<name>A0A7C3V0D0_9BACT</name>
<gene>
    <name evidence="8" type="primary">nuoE</name>
    <name evidence="8" type="ORF">ENW96_09580</name>
</gene>
<comment type="caution">
    <text evidence="8">The sequence shown here is derived from an EMBL/GenBank/DDBJ whole genome shotgun (WGS) entry which is preliminary data.</text>
</comment>
<dbReference type="InterPro" id="IPR041921">
    <property type="entry name" value="NuoE_N"/>
</dbReference>
<feature type="binding site" evidence="7">
    <location>
        <position position="85"/>
    </location>
    <ligand>
        <name>[2Fe-2S] cluster</name>
        <dbReference type="ChEBI" id="CHEBI:190135"/>
    </ligand>
</feature>
<protein>
    <submittedName>
        <fullName evidence="8">NADH-quinone oxidoreductase subunit NuoE</fullName>
        <ecNumber evidence="8">1.6.5.11</ecNumber>
    </submittedName>
</protein>
<dbReference type="GO" id="GO:0051537">
    <property type="term" value="F:2 iron, 2 sulfur cluster binding"/>
    <property type="evidence" value="ECO:0007669"/>
    <property type="project" value="UniProtKB-KW"/>
</dbReference>
<dbReference type="GO" id="GO:0003954">
    <property type="term" value="F:NADH dehydrogenase activity"/>
    <property type="evidence" value="ECO:0007669"/>
    <property type="project" value="TreeGrafter"/>
</dbReference>
<dbReference type="GO" id="GO:0046872">
    <property type="term" value="F:metal ion binding"/>
    <property type="evidence" value="ECO:0007669"/>
    <property type="project" value="UniProtKB-KW"/>
</dbReference>
<feature type="binding site" evidence="7">
    <location>
        <position position="125"/>
    </location>
    <ligand>
        <name>[2Fe-2S] cluster</name>
        <dbReference type="ChEBI" id="CHEBI:190135"/>
    </ligand>
</feature>
<dbReference type="Pfam" id="PF01257">
    <property type="entry name" value="2Fe-2S_thioredx"/>
    <property type="match status" value="1"/>
</dbReference>
<dbReference type="InterPro" id="IPR042128">
    <property type="entry name" value="NuoE_dom"/>
</dbReference>
<dbReference type="Gene3D" id="3.40.30.10">
    <property type="entry name" value="Glutaredoxin"/>
    <property type="match status" value="1"/>
</dbReference>
<evidence type="ECO:0000256" key="7">
    <source>
        <dbReference type="PIRSR" id="PIRSR000216-1"/>
    </source>
</evidence>
<comment type="cofactor">
    <cofactor evidence="7">
        <name>[2Fe-2S] cluster</name>
        <dbReference type="ChEBI" id="CHEBI:190135"/>
    </cofactor>
    <text evidence="7">Binds 1 [2Fe-2S] cluster.</text>
</comment>
<evidence type="ECO:0000256" key="4">
    <source>
        <dbReference type="ARBA" id="ARBA00023004"/>
    </source>
</evidence>